<evidence type="ECO:0000256" key="1">
    <source>
        <dbReference type="SAM" id="MobiDB-lite"/>
    </source>
</evidence>
<dbReference type="GO" id="GO:0051015">
    <property type="term" value="F:actin filament binding"/>
    <property type="evidence" value="ECO:0007669"/>
    <property type="project" value="TreeGrafter"/>
</dbReference>
<feature type="domain" description="Calponin-homology (CH)" evidence="3">
    <location>
        <begin position="189"/>
        <end position="291"/>
    </location>
</feature>
<dbReference type="PANTHER" id="PTHR47385">
    <property type="entry name" value="CALPONIN"/>
    <property type="match status" value="1"/>
</dbReference>
<evidence type="ECO:0000256" key="2">
    <source>
        <dbReference type="SAM" id="Phobius"/>
    </source>
</evidence>
<keyword evidence="2" id="KW-1133">Transmembrane helix</keyword>
<organism evidence="4">
    <name type="scientific">Arcella intermedia</name>
    <dbReference type="NCBI Taxonomy" id="1963864"/>
    <lineage>
        <taxon>Eukaryota</taxon>
        <taxon>Amoebozoa</taxon>
        <taxon>Tubulinea</taxon>
        <taxon>Elardia</taxon>
        <taxon>Arcellinida</taxon>
        <taxon>Sphaerothecina</taxon>
        <taxon>Arcellidae</taxon>
        <taxon>Arcella</taxon>
    </lineage>
</organism>
<keyword evidence="2" id="KW-0812">Transmembrane</keyword>
<protein>
    <recommendedName>
        <fullName evidence="3">Calponin-homology (CH) domain-containing protein</fullName>
    </recommendedName>
</protein>
<feature type="transmembrane region" description="Helical" evidence="2">
    <location>
        <begin position="400"/>
        <end position="422"/>
    </location>
</feature>
<dbReference type="PRINTS" id="PR00888">
    <property type="entry name" value="SM22CALPONIN"/>
</dbReference>
<reference evidence="4" key="1">
    <citation type="journal article" date="2020" name="J. Eukaryot. Microbiol.">
        <title>De novo Sequencing, Assembly and Annotation of the Transcriptome for the Free-Living Testate Amoeba Arcella intermedia.</title>
        <authorList>
            <person name="Ribeiro G.M."/>
            <person name="Porfirio-Sousa A.L."/>
            <person name="Maurer-Alcala X.X."/>
            <person name="Katz L.A."/>
            <person name="Lahr D.J.G."/>
        </authorList>
    </citation>
    <scope>NUCLEOTIDE SEQUENCE</scope>
</reference>
<feature type="region of interest" description="Disordered" evidence="1">
    <location>
        <begin position="339"/>
        <end position="378"/>
    </location>
</feature>
<dbReference type="SUPFAM" id="SSF47576">
    <property type="entry name" value="Calponin-homology domain, CH-domain"/>
    <property type="match status" value="2"/>
</dbReference>
<dbReference type="InterPro" id="IPR003096">
    <property type="entry name" value="SM22_calponin"/>
</dbReference>
<dbReference type="PROSITE" id="PS50021">
    <property type="entry name" value="CH"/>
    <property type="match status" value="2"/>
</dbReference>
<dbReference type="InterPro" id="IPR036259">
    <property type="entry name" value="MFS_trans_sf"/>
</dbReference>
<dbReference type="GO" id="GO:0007015">
    <property type="term" value="P:actin filament organization"/>
    <property type="evidence" value="ECO:0007669"/>
    <property type="project" value="TreeGrafter"/>
</dbReference>
<keyword evidence="2" id="KW-0472">Membrane</keyword>
<feature type="transmembrane region" description="Helical" evidence="2">
    <location>
        <begin position="723"/>
        <end position="745"/>
    </location>
</feature>
<dbReference type="InterPro" id="IPR001715">
    <property type="entry name" value="CH_dom"/>
</dbReference>
<dbReference type="GO" id="GO:0015629">
    <property type="term" value="C:actin cytoskeleton"/>
    <property type="evidence" value="ECO:0007669"/>
    <property type="project" value="TreeGrafter"/>
</dbReference>
<proteinExistence type="predicted"/>
<dbReference type="Gene3D" id="1.10.418.10">
    <property type="entry name" value="Calponin-like domain"/>
    <property type="match status" value="2"/>
</dbReference>
<feature type="transmembrane region" description="Helical" evidence="2">
    <location>
        <begin position="574"/>
        <end position="595"/>
    </location>
</feature>
<dbReference type="CDD" id="cd06174">
    <property type="entry name" value="MFS"/>
    <property type="match status" value="1"/>
</dbReference>
<name>A0A6B2KXP6_9EUKA</name>
<feature type="compositionally biased region" description="Basic and acidic residues" evidence="1">
    <location>
        <begin position="122"/>
        <end position="140"/>
    </location>
</feature>
<dbReference type="CDD" id="cd00014">
    <property type="entry name" value="CH_SF"/>
    <property type="match status" value="2"/>
</dbReference>
<feature type="compositionally biased region" description="Basic residues" evidence="1">
    <location>
        <begin position="141"/>
        <end position="153"/>
    </location>
</feature>
<feature type="transmembrane region" description="Helical" evidence="2">
    <location>
        <begin position="453"/>
        <end position="472"/>
    </location>
</feature>
<accession>A0A6B2KXP6</accession>
<dbReference type="AlphaFoldDB" id="A0A6B2KXP6"/>
<feature type="transmembrane region" description="Helical" evidence="2">
    <location>
        <begin position="752"/>
        <end position="770"/>
    </location>
</feature>
<feature type="transmembrane region" description="Helical" evidence="2">
    <location>
        <begin position="671"/>
        <end position="689"/>
    </location>
</feature>
<feature type="transmembrane region" description="Helical" evidence="2">
    <location>
        <begin position="479"/>
        <end position="497"/>
    </location>
</feature>
<dbReference type="InterPro" id="IPR050606">
    <property type="entry name" value="Calponin-like"/>
</dbReference>
<feature type="transmembrane region" description="Helical" evidence="2">
    <location>
        <begin position="503"/>
        <end position="523"/>
    </location>
</feature>
<feature type="region of interest" description="Disordered" evidence="1">
    <location>
        <begin position="122"/>
        <end position="153"/>
    </location>
</feature>
<dbReference type="SMART" id="SM00033">
    <property type="entry name" value="CH"/>
    <property type="match status" value="1"/>
</dbReference>
<dbReference type="PANTHER" id="PTHR47385:SF14">
    <property type="entry name" value="TRANSGELIN"/>
    <property type="match status" value="1"/>
</dbReference>
<feature type="transmembrane region" description="Helical" evidence="2">
    <location>
        <begin position="782"/>
        <end position="808"/>
    </location>
</feature>
<dbReference type="SUPFAM" id="SSF103473">
    <property type="entry name" value="MFS general substrate transporter"/>
    <property type="match status" value="1"/>
</dbReference>
<feature type="transmembrane region" description="Helical" evidence="2">
    <location>
        <begin position="639"/>
        <end position="659"/>
    </location>
</feature>
<dbReference type="Pfam" id="PF00307">
    <property type="entry name" value="CH"/>
    <property type="match status" value="1"/>
</dbReference>
<evidence type="ECO:0000313" key="4">
    <source>
        <dbReference type="EMBL" id="NDV29509.1"/>
    </source>
</evidence>
<dbReference type="EMBL" id="GIBP01000540">
    <property type="protein sequence ID" value="NDV29509.1"/>
    <property type="molecule type" value="Transcribed_RNA"/>
</dbReference>
<feature type="domain" description="Calponin-homology (CH)" evidence="3">
    <location>
        <begin position="1"/>
        <end position="70"/>
    </location>
</feature>
<sequence length="815" mass="92230">MNALRPGIIPTFAQKPKHYLEEKDNIKKFLNACLAYGVPSQDLFTEFDLGNSPDPVSVMMNMYSLSRQSQAHGFRGATIGATYYKSVEQQRLLEEKKQAERQAENERKEKVALEQMERRIALEKEQKERYHETKQKIEKSKNRRKKKRVKRERKLVPFQEPLPADVEFSPVKYGFDREVHLRNQEKFQPRVANAVMDWIEDMTGEEVDYFWHCLKSGRLLCMIINAVFPGKLKINPPGIGLNERDNIQRFIKMCETLGVKQQDLFDVNDLHTNKNPVAVLYCIISLAKKLEFMPSYEGPKLNLPPSAIAHLDESESSSDIGPALPSIDTEDTPKIFIVSAGRPRPNTTKKPFNITARHSSDESPPSPDLSTVNDPLIPPSPPEKPFKKPIFQRIQAKKNWIFLLYSLVLLLCGGGNFGEVWLRGVPDNGYFSIDMPVFPQGNNNATDASYRDISLLGTFGNIFGWILGGLCFDILGPKITISTGLLWKIVGIVLISLNTNGQGAQFAIAGYVLFQIGGPFIMLTAFQDNISNLLFKKRRTITKYTFYAAIYTIGGTWLWPSLHGISSLISSSGLFVSLMIYVGILSVALIASFILSPLNKDEPEEDKTPTPSHSSTQFPWLRSKAVFSDFHLFWKDIHIVFLLIFGSVILCFRANYLWYELHQNWNSLQSTYELYVLGSLGLVGFLFSLFSETLLPNQMHFFPILTISIVEVVLGIISEASFIARVSCLSVYLPYAIGIIGSILVEKEVRSYLGLCFTMIGLMSLVMNLVPLIDRILSSPFIVYFVLNISAIVILLLLMGYPILYFLIGKKYRRV</sequence>
<feature type="transmembrane region" description="Helical" evidence="2">
    <location>
        <begin position="544"/>
        <end position="562"/>
    </location>
</feature>
<dbReference type="InterPro" id="IPR036872">
    <property type="entry name" value="CH_dom_sf"/>
</dbReference>
<evidence type="ECO:0000259" key="3">
    <source>
        <dbReference type="PROSITE" id="PS50021"/>
    </source>
</evidence>